<dbReference type="Pfam" id="PF12146">
    <property type="entry name" value="Hydrolase_4"/>
    <property type="match status" value="1"/>
</dbReference>
<reference evidence="2 3" key="1">
    <citation type="submission" date="2016-10" db="EMBL/GenBank/DDBJ databases">
        <authorList>
            <person name="Varghese N."/>
            <person name="Submissions S."/>
        </authorList>
    </citation>
    <scope>NUCLEOTIDE SEQUENCE [LARGE SCALE GENOMIC DNA]</scope>
    <source>
        <strain evidence="2 3">DSM 13796</strain>
    </source>
</reference>
<evidence type="ECO:0000313" key="3">
    <source>
        <dbReference type="Proteomes" id="UP000182762"/>
    </source>
</evidence>
<dbReference type="InterPro" id="IPR029058">
    <property type="entry name" value="AB_hydrolase_fold"/>
</dbReference>
<dbReference type="InterPro" id="IPR051044">
    <property type="entry name" value="MAG_DAG_Lipase"/>
</dbReference>
<comment type="caution">
    <text evidence="2">The sequence shown here is derived from an EMBL/GenBank/DDBJ whole genome shotgun (WGS) entry which is preliminary data.</text>
</comment>
<feature type="domain" description="Serine aminopeptidase S33" evidence="1">
    <location>
        <begin position="8"/>
        <end position="242"/>
    </location>
</feature>
<accession>A0A1I5X4C8</accession>
<dbReference type="Proteomes" id="UP000182762">
    <property type="component" value="Unassembled WGS sequence"/>
</dbReference>
<name>A0A1I5X4C8_9BACI</name>
<dbReference type="InterPro" id="IPR022742">
    <property type="entry name" value="Hydrolase_4"/>
</dbReference>
<evidence type="ECO:0000313" key="2">
    <source>
        <dbReference type="EMBL" id="SFQ26676.1"/>
    </source>
</evidence>
<dbReference type="EMBL" id="FOXX01000001">
    <property type="protein sequence ID" value="SFQ26676.1"/>
    <property type="molecule type" value="Genomic_DNA"/>
</dbReference>
<dbReference type="RefSeq" id="WP_061802300.1">
    <property type="nucleotide sequence ID" value="NZ_FOXX01000001.1"/>
</dbReference>
<keyword evidence="3" id="KW-1185">Reference proteome</keyword>
<dbReference type="Gene3D" id="3.40.50.1820">
    <property type="entry name" value="alpha/beta hydrolase"/>
    <property type="match status" value="1"/>
</dbReference>
<sequence>MWTWEVENAKGVMVIIHGAGEHHGRYEWLRERWNEEGFHVIMGDLPGQGVTTRRRGHIRSFNEYIEAIEEWIEEAQTYDLPIFLLGHSMGALTAIRALQLRSLPVWGVILSSPALGLKEQPPAFKDVLSKGLNKLMPGKLVQSPLVIENVTRNQRLWREHKEDKLYVKKVSVRWYRQFVEAMNLAFKDMDKFPDVPLLILQAGEDKVIEKFIVRQWFDDMSLSEKIYKEWTGLYHEVFNEPEQDQVFAYAKSFVHLHV</sequence>
<gene>
    <name evidence="2" type="ORF">SAMN02745910_00893</name>
</gene>
<organism evidence="2 3">
    <name type="scientific">Priestia endophytica DSM 13796</name>
    <dbReference type="NCBI Taxonomy" id="1121089"/>
    <lineage>
        <taxon>Bacteria</taxon>
        <taxon>Bacillati</taxon>
        <taxon>Bacillota</taxon>
        <taxon>Bacilli</taxon>
        <taxon>Bacillales</taxon>
        <taxon>Bacillaceae</taxon>
        <taxon>Priestia</taxon>
    </lineage>
</organism>
<protein>
    <submittedName>
        <fullName evidence="2">Lysophospholipase</fullName>
    </submittedName>
</protein>
<proteinExistence type="predicted"/>
<dbReference type="PANTHER" id="PTHR11614">
    <property type="entry name" value="PHOSPHOLIPASE-RELATED"/>
    <property type="match status" value="1"/>
</dbReference>
<dbReference type="SUPFAM" id="SSF53474">
    <property type="entry name" value="alpha/beta-Hydrolases"/>
    <property type="match status" value="1"/>
</dbReference>
<dbReference type="GeneID" id="93709644"/>
<evidence type="ECO:0000259" key="1">
    <source>
        <dbReference type="Pfam" id="PF12146"/>
    </source>
</evidence>